<protein>
    <submittedName>
        <fullName evidence="2">Uncharacterized protein</fullName>
    </submittedName>
</protein>
<name>A0A3N4IHW4_ASCIM</name>
<feature type="compositionally biased region" description="Basic and acidic residues" evidence="1">
    <location>
        <begin position="117"/>
        <end position="132"/>
    </location>
</feature>
<evidence type="ECO:0000313" key="2">
    <source>
        <dbReference type="EMBL" id="RPA85216.1"/>
    </source>
</evidence>
<feature type="region of interest" description="Disordered" evidence="1">
    <location>
        <begin position="106"/>
        <end position="151"/>
    </location>
</feature>
<organism evidence="2 3">
    <name type="scientific">Ascobolus immersus RN42</name>
    <dbReference type="NCBI Taxonomy" id="1160509"/>
    <lineage>
        <taxon>Eukaryota</taxon>
        <taxon>Fungi</taxon>
        <taxon>Dikarya</taxon>
        <taxon>Ascomycota</taxon>
        <taxon>Pezizomycotina</taxon>
        <taxon>Pezizomycetes</taxon>
        <taxon>Pezizales</taxon>
        <taxon>Ascobolaceae</taxon>
        <taxon>Ascobolus</taxon>
    </lineage>
</organism>
<evidence type="ECO:0000256" key="1">
    <source>
        <dbReference type="SAM" id="MobiDB-lite"/>
    </source>
</evidence>
<keyword evidence="3" id="KW-1185">Reference proteome</keyword>
<reference evidence="2 3" key="1">
    <citation type="journal article" date="2018" name="Nat. Ecol. Evol.">
        <title>Pezizomycetes genomes reveal the molecular basis of ectomycorrhizal truffle lifestyle.</title>
        <authorList>
            <person name="Murat C."/>
            <person name="Payen T."/>
            <person name="Noel B."/>
            <person name="Kuo A."/>
            <person name="Morin E."/>
            <person name="Chen J."/>
            <person name="Kohler A."/>
            <person name="Krizsan K."/>
            <person name="Balestrini R."/>
            <person name="Da Silva C."/>
            <person name="Montanini B."/>
            <person name="Hainaut M."/>
            <person name="Levati E."/>
            <person name="Barry K.W."/>
            <person name="Belfiori B."/>
            <person name="Cichocki N."/>
            <person name="Clum A."/>
            <person name="Dockter R.B."/>
            <person name="Fauchery L."/>
            <person name="Guy J."/>
            <person name="Iotti M."/>
            <person name="Le Tacon F."/>
            <person name="Lindquist E.A."/>
            <person name="Lipzen A."/>
            <person name="Malagnac F."/>
            <person name="Mello A."/>
            <person name="Molinier V."/>
            <person name="Miyauchi S."/>
            <person name="Poulain J."/>
            <person name="Riccioni C."/>
            <person name="Rubini A."/>
            <person name="Sitrit Y."/>
            <person name="Splivallo R."/>
            <person name="Traeger S."/>
            <person name="Wang M."/>
            <person name="Zifcakova L."/>
            <person name="Wipf D."/>
            <person name="Zambonelli A."/>
            <person name="Paolocci F."/>
            <person name="Nowrousian M."/>
            <person name="Ottonello S."/>
            <person name="Baldrian P."/>
            <person name="Spatafora J.W."/>
            <person name="Henrissat B."/>
            <person name="Nagy L.G."/>
            <person name="Aury J.M."/>
            <person name="Wincker P."/>
            <person name="Grigoriev I.V."/>
            <person name="Bonfante P."/>
            <person name="Martin F.M."/>
        </authorList>
    </citation>
    <scope>NUCLEOTIDE SEQUENCE [LARGE SCALE GENOMIC DNA]</scope>
    <source>
        <strain evidence="2 3">RN42</strain>
    </source>
</reference>
<sequence>MHQPEIEKKRHAMQDASGLCSSVNLTLLLKGVHISLPSSFGNSCLMINGTDMLFIHARYASGRGKQCVFLTCTHTNQIHKETLGNEAAVHGSCALCKENTKDPWNDVIPRDSPLSTRNEHGHPQERSFEQRNRRISKGARRDAHRQNRNNP</sequence>
<dbReference type="EMBL" id="ML119655">
    <property type="protein sequence ID" value="RPA85216.1"/>
    <property type="molecule type" value="Genomic_DNA"/>
</dbReference>
<accession>A0A3N4IHW4</accession>
<gene>
    <name evidence="2" type="ORF">BJ508DRAFT_412314</name>
</gene>
<proteinExistence type="predicted"/>
<evidence type="ECO:0000313" key="3">
    <source>
        <dbReference type="Proteomes" id="UP000275078"/>
    </source>
</evidence>
<dbReference type="AlphaFoldDB" id="A0A3N4IHW4"/>
<dbReference type="Proteomes" id="UP000275078">
    <property type="component" value="Unassembled WGS sequence"/>
</dbReference>